<name>A0A834TLN3_9FABA</name>
<keyword evidence="1" id="KW-0175">Coiled coil</keyword>
<dbReference type="Proteomes" id="UP000634136">
    <property type="component" value="Unassembled WGS sequence"/>
</dbReference>
<dbReference type="InterPro" id="IPR046796">
    <property type="entry name" value="Transposase_32_dom"/>
</dbReference>
<comment type="caution">
    <text evidence="4">The sequence shown here is derived from an EMBL/GenBank/DDBJ whole genome shotgun (WGS) entry which is preliminary data.</text>
</comment>
<feature type="region of interest" description="Disordered" evidence="2">
    <location>
        <begin position="622"/>
        <end position="643"/>
    </location>
</feature>
<dbReference type="Pfam" id="PF20167">
    <property type="entry name" value="Transposase_32"/>
    <property type="match status" value="1"/>
</dbReference>
<proteinExistence type="predicted"/>
<protein>
    <recommendedName>
        <fullName evidence="3">Putative plant transposon protein domain-containing protein</fullName>
    </recommendedName>
</protein>
<evidence type="ECO:0000313" key="4">
    <source>
        <dbReference type="EMBL" id="KAF7823667.1"/>
    </source>
</evidence>
<dbReference type="EMBL" id="JAAIUW010000007">
    <property type="protein sequence ID" value="KAF7823667.1"/>
    <property type="molecule type" value="Genomic_DNA"/>
</dbReference>
<organism evidence="4 5">
    <name type="scientific">Senna tora</name>
    <dbReference type="NCBI Taxonomy" id="362788"/>
    <lineage>
        <taxon>Eukaryota</taxon>
        <taxon>Viridiplantae</taxon>
        <taxon>Streptophyta</taxon>
        <taxon>Embryophyta</taxon>
        <taxon>Tracheophyta</taxon>
        <taxon>Spermatophyta</taxon>
        <taxon>Magnoliopsida</taxon>
        <taxon>eudicotyledons</taxon>
        <taxon>Gunneridae</taxon>
        <taxon>Pentapetalae</taxon>
        <taxon>rosids</taxon>
        <taxon>fabids</taxon>
        <taxon>Fabales</taxon>
        <taxon>Fabaceae</taxon>
        <taxon>Caesalpinioideae</taxon>
        <taxon>Cassia clade</taxon>
        <taxon>Senna</taxon>
    </lineage>
</organism>
<keyword evidence="5" id="KW-1185">Reference proteome</keyword>
<dbReference type="OrthoDB" id="1436933at2759"/>
<evidence type="ECO:0000256" key="2">
    <source>
        <dbReference type="SAM" id="MobiDB-lite"/>
    </source>
</evidence>
<feature type="coiled-coil region" evidence="1">
    <location>
        <begin position="54"/>
        <end position="81"/>
    </location>
</feature>
<gene>
    <name evidence="4" type="ORF">G2W53_021811</name>
</gene>
<evidence type="ECO:0000256" key="1">
    <source>
        <dbReference type="SAM" id="Coils"/>
    </source>
</evidence>
<sequence length="643" mass="72542">MTKDSEEEEIEVTDYSPNFDELLETYNNLLDDSKRILDKYGELKVSHSKVLKAFSGMKLEKEALEEKIKSMEEEYSLSSLITENRKLKATVDKLKYDLELFAQGREKLDLILGSQRRHGNKSGLGFIEGSPPKKINHQKTVHSHLHHTKQAFCLILLSTMSTLSRVLTKRIAAGETQGSKARQTKIKIFDGPNAKERFESDFSHRSYSPPREINLSFFYKEGFSCFEKLKQIGLEYFLSLNESIYPEMIREFYSNLVFDRESLEASVLLRGRRTRLTKETLSLLLRCPNTGVCPEMVGDVVSASYSSEDYIKELIGFESSMCPIGLLSADNRILFHIVDQVVIPRQNKSNDPNNTELFLMWCISKSLKINLPHIILTHFKHICETSQELAYGMVITIIAKYMRVEIEEYEGECAKFQSKCDIGCLHQMQFRKVGKIWVKKGKEGEEGPQTDEVPEPSKGGKRKVVKGGKKSRRASPYVRKSARLIKGKGKPEKVVEISDPEDEASSKSIVADISEEVGPQKSIPLSLSFETNSEKAPSPGPSSKPTKATSQPHSDSQKPNVSDDQFALFMHRTLSESRRSSQLHESTLIQLKQIHDTLLATNGALTSILQLLMKLMSEANTAPAATTSVPPSLRSHPRIEDID</sequence>
<dbReference type="AlphaFoldDB" id="A0A834TLN3"/>
<feature type="region of interest" description="Disordered" evidence="2">
    <location>
        <begin position="530"/>
        <end position="561"/>
    </location>
</feature>
<feature type="compositionally biased region" description="Basic residues" evidence="2">
    <location>
        <begin position="459"/>
        <end position="473"/>
    </location>
</feature>
<feature type="region of interest" description="Disordered" evidence="2">
    <location>
        <begin position="441"/>
        <end position="507"/>
    </location>
</feature>
<feature type="domain" description="Putative plant transposon protein" evidence="3">
    <location>
        <begin position="233"/>
        <end position="404"/>
    </location>
</feature>
<evidence type="ECO:0000259" key="3">
    <source>
        <dbReference type="Pfam" id="PF20167"/>
    </source>
</evidence>
<accession>A0A834TLN3</accession>
<evidence type="ECO:0000313" key="5">
    <source>
        <dbReference type="Proteomes" id="UP000634136"/>
    </source>
</evidence>
<reference evidence="4" key="1">
    <citation type="submission" date="2020-09" db="EMBL/GenBank/DDBJ databases">
        <title>Genome-Enabled Discovery of Anthraquinone Biosynthesis in Senna tora.</title>
        <authorList>
            <person name="Kang S.-H."/>
            <person name="Pandey R.P."/>
            <person name="Lee C.-M."/>
            <person name="Sim J.-S."/>
            <person name="Jeong J.-T."/>
            <person name="Choi B.-S."/>
            <person name="Jung M."/>
            <person name="Ginzburg D."/>
            <person name="Zhao K."/>
            <person name="Won S.Y."/>
            <person name="Oh T.-J."/>
            <person name="Yu Y."/>
            <person name="Kim N.-H."/>
            <person name="Lee O.R."/>
            <person name="Lee T.-H."/>
            <person name="Bashyal P."/>
            <person name="Kim T.-S."/>
            <person name="Lee W.-H."/>
            <person name="Kawkins C."/>
            <person name="Kim C.-K."/>
            <person name="Kim J.S."/>
            <person name="Ahn B.O."/>
            <person name="Rhee S.Y."/>
            <person name="Sohng J.K."/>
        </authorList>
    </citation>
    <scope>NUCLEOTIDE SEQUENCE</scope>
    <source>
        <tissue evidence="4">Leaf</tissue>
    </source>
</reference>